<comment type="caution">
    <text evidence="1">The sequence shown here is derived from an EMBL/GenBank/DDBJ whole genome shotgun (WGS) entry which is preliminary data.</text>
</comment>
<name>A0A835ULS1_VANPL</name>
<dbReference type="EMBL" id="JADCNM010000009">
    <property type="protein sequence ID" value="KAG0467919.1"/>
    <property type="molecule type" value="Genomic_DNA"/>
</dbReference>
<sequence>MEIILLKSLKSSLVGPIRMATTKTFELFENIIEVISQTGRVSIIQVESNIIHSSSNNDSSLKNRLH</sequence>
<protein>
    <submittedName>
        <fullName evidence="1">Uncharacterized protein</fullName>
    </submittedName>
</protein>
<organism evidence="1 2">
    <name type="scientific">Vanilla planifolia</name>
    <name type="common">Vanilla</name>
    <dbReference type="NCBI Taxonomy" id="51239"/>
    <lineage>
        <taxon>Eukaryota</taxon>
        <taxon>Viridiplantae</taxon>
        <taxon>Streptophyta</taxon>
        <taxon>Embryophyta</taxon>
        <taxon>Tracheophyta</taxon>
        <taxon>Spermatophyta</taxon>
        <taxon>Magnoliopsida</taxon>
        <taxon>Liliopsida</taxon>
        <taxon>Asparagales</taxon>
        <taxon>Orchidaceae</taxon>
        <taxon>Vanilloideae</taxon>
        <taxon>Vanilleae</taxon>
        <taxon>Vanilla</taxon>
    </lineage>
</organism>
<reference evidence="1 2" key="1">
    <citation type="journal article" date="2020" name="Nat. Food">
        <title>A phased Vanilla planifolia genome enables genetic improvement of flavour and production.</title>
        <authorList>
            <person name="Hasing T."/>
            <person name="Tang H."/>
            <person name="Brym M."/>
            <person name="Khazi F."/>
            <person name="Huang T."/>
            <person name="Chambers A.H."/>
        </authorList>
    </citation>
    <scope>NUCLEOTIDE SEQUENCE [LARGE SCALE GENOMIC DNA]</scope>
    <source>
        <tissue evidence="1">Leaf</tissue>
    </source>
</reference>
<dbReference type="AlphaFoldDB" id="A0A835ULS1"/>
<accession>A0A835ULS1</accession>
<evidence type="ECO:0000313" key="1">
    <source>
        <dbReference type="EMBL" id="KAG0467919.1"/>
    </source>
</evidence>
<dbReference type="Proteomes" id="UP000639772">
    <property type="component" value="Chromosome 9"/>
</dbReference>
<proteinExistence type="predicted"/>
<gene>
    <name evidence="1" type="ORF">HPP92_017247</name>
</gene>
<evidence type="ECO:0000313" key="2">
    <source>
        <dbReference type="Proteomes" id="UP000639772"/>
    </source>
</evidence>